<feature type="repeat" description="TPR" evidence="5">
    <location>
        <begin position="829"/>
        <end position="862"/>
    </location>
</feature>
<dbReference type="InterPro" id="IPR036388">
    <property type="entry name" value="WH-like_DNA-bd_sf"/>
</dbReference>
<dbReference type="SUPFAM" id="SSF48452">
    <property type="entry name" value="TPR-like"/>
    <property type="match status" value="2"/>
</dbReference>
<dbReference type="InterPro" id="IPR005158">
    <property type="entry name" value="BTAD"/>
</dbReference>
<evidence type="ECO:0000256" key="5">
    <source>
        <dbReference type="PROSITE-ProRule" id="PRU00339"/>
    </source>
</evidence>
<dbReference type="InterPro" id="IPR011990">
    <property type="entry name" value="TPR-like_helical_dom_sf"/>
</dbReference>
<keyword evidence="4" id="KW-0804">Transcription</keyword>
<feature type="domain" description="OmpR/PhoB-type" evidence="7">
    <location>
        <begin position="1"/>
        <end position="102"/>
    </location>
</feature>
<dbReference type="SUPFAM" id="SSF46894">
    <property type="entry name" value="C-terminal effector domain of the bipartite response regulators"/>
    <property type="match status" value="1"/>
</dbReference>
<dbReference type="InterPro" id="IPR051677">
    <property type="entry name" value="AfsR-DnrI-RedD_regulator"/>
</dbReference>
<proteinExistence type="inferred from homology"/>
<dbReference type="Pfam" id="PF13424">
    <property type="entry name" value="TPR_12"/>
    <property type="match status" value="2"/>
</dbReference>
<organism evidence="8 9">
    <name type="scientific">Plantactinospora sonchi</name>
    <dbReference type="NCBI Taxonomy" id="1544735"/>
    <lineage>
        <taxon>Bacteria</taxon>
        <taxon>Bacillati</taxon>
        <taxon>Actinomycetota</taxon>
        <taxon>Actinomycetes</taxon>
        <taxon>Micromonosporales</taxon>
        <taxon>Micromonosporaceae</taxon>
        <taxon>Plantactinospora</taxon>
    </lineage>
</organism>
<name>A0ABU7RYR0_9ACTN</name>
<dbReference type="EMBL" id="JAZGQK010000021">
    <property type="protein sequence ID" value="MEE6261633.1"/>
    <property type="molecule type" value="Genomic_DNA"/>
</dbReference>
<dbReference type="InterPro" id="IPR027417">
    <property type="entry name" value="P-loop_NTPase"/>
</dbReference>
<evidence type="ECO:0000256" key="6">
    <source>
        <dbReference type="PROSITE-ProRule" id="PRU01091"/>
    </source>
</evidence>
<dbReference type="RefSeq" id="WP_331216711.1">
    <property type="nucleotide sequence ID" value="NZ_JAZGQK010000021.1"/>
</dbReference>
<dbReference type="Proteomes" id="UP001332243">
    <property type="component" value="Unassembled WGS sequence"/>
</dbReference>
<dbReference type="PROSITE" id="PS50005">
    <property type="entry name" value="TPR"/>
    <property type="match status" value="1"/>
</dbReference>
<dbReference type="CDD" id="cd15831">
    <property type="entry name" value="BTAD"/>
    <property type="match status" value="1"/>
</dbReference>
<evidence type="ECO:0000256" key="2">
    <source>
        <dbReference type="ARBA" id="ARBA00023015"/>
    </source>
</evidence>
<evidence type="ECO:0000256" key="4">
    <source>
        <dbReference type="ARBA" id="ARBA00023163"/>
    </source>
</evidence>
<reference evidence="8 9" key="1">
    <citation type="submission" date="2024-01" db="EMBL/GenBank/DDBJ databases">
        <title>Genome insights into Plantactinospora sonchi sp. nov.</title>
        <authorList>
            <person name="Wang L."/>
        </authorList>
    </citation>
    <scope>NUCLEOTIDE SEQUENCE [LARGE SCALE GENOMIC DNA]</scope>
    <source>
        <strain evidence="8 9">NEAU-QY2</strain>
    </source>
</reference>
<dbReference type="SMART" id="SM00028">
    <property type="entry name" value="TPR"/>
    <property type="match status" value="5"/>
</dbReference>
<evidence type="ECO:0000256" key="3">
    <source>
        <dbReference type="ARBA" id="ARBA00023125"/>
    </source>
</evidence>
<sequence length="920" mass="99669">MVEFRLLGEVEARVDGHPVDLGHARQRAVLAALLVEANGTVPVDRLLDRVWGDRQPQRAREALYSYLSRLRRRLAGAGTVTISRQAGGYLVTVSPSAVDLHRFRHLVGQARTADDGQALALLEEALGLWHGPAFAGLDTPWLNTTREALGQELLTAERRHADLALAAGRHTEILTRLLRLAAEHPLDEHLAGQLMLALYRCGRQADALARYQRLRELLADELGADPGTALRELHRRILTADPALDVPAVEPAAVRAPVPRQLPASPPLFVGRAEELAALAEPADAPVWIVCGTGGVGKTWLVLRWAHDNLWRFPDGQIWLNLRGFAPAATPVSPSTAVRAILDALGVPATEVPTDLDAQIGLYRSLVAGRRMLIVLDNAVDAAQVRPLLPGGDGCVVLVTSRNQLPGLVAVDGARVLTLGLLSAAESRELLARRLGSDRIAAEPEAADEIVTGCARLSLALVVVAARAAAHPGFPLAGLAAELRETAGGLDAFDGGDQLLDVRAALSWSYRTMSPAAARVFRLLGLHPGPDVSVTAAASLVDLPVGRVRPLLAEIARAHLIDEHAYGRYAFHDLLRAYAAELTDTEDTPADRAAALRRMFGHYLHTAHPAALVLDAHRDPIDLEPAEPGALVHPVDTYEQAMAWFTAEHNNLVAAVSRAAEAGFDAYAWQLTWTLVSFFDRQGHWHDRLALQQVALAAADRRGDLAGQTVSHRDLARGLSQLGRYDDARAHLRRAFALLGRLGDQVGQAHTHLSMSMIYDLQGRIPDAIRHDLLSLELYRSLGHQSGQANALNNVGWHHALLGDYQEALGYCEKALVLQAEIGHRIAETSTWDSLGYIRHRLGDHAQALACFERAIELSRELGHRFGEAEALDHLGDVRQDLGEPDRARAAWRAALEILTVLGHPAAEAVRAKLPDAPAP</sequence>
<dbReference type="Pfam" id="PF03704">
    <property type="entry name" value="BTAD"/>
    <property type="match status" value="1"/>
</dbReference>
<gene>
    <name evidence="8" type="ORF">V1633_24425</name>
</gene>
<dbReference type="Gene3D" id="1.10.10.10">
    <property type="entry name" value="Winged helix-like DNA-binding domain superfamily/Winged helix DNA-binding domain"/>
    <property type="match status" value="1"/>
</dbReference>
<evidence type="ECO:0000313" key="9">
    <source>
        <dbReference type="Proteomes" id="UP001332243"/>
    </source>
</evidence>
<evidence type="ECO:0000259" key="7">
    <source>
        <dbReference type="PROSITE" id="PS51755"/>
    </source>
</evidence>
<evidence type="ECO:0000313" key="8">
    <source>
        <dbReference type="EMBL" id="MEE6261633.1"/>
    </source>
</evidence>
<dbReference type="Gene3D" id="3.40.50.300">
    <property type="entry name" value="P-loop containing nucleotide triphosphate hydrolases"/>
    <property type="match status" value="1"/>
</dbReference>
<accession>A0ABU7RYR0</accession>
<dbReference type="SMART" id="SM00862">
    <property type="entry name" value="Trans_reg_C"/>
    <property type="match status" value="1"/>
</dbReference>
<keyword evidence="9" id="KW-1185">Reference proteome</keyword>
<dbReference type="InterPro" id="IPR016032">
    <property type="entry name" value="Sig_transdc_resp-reg_C-effctor"/>
</dbReference>
<dbReference type="Gene3D" id="1.25.40.10">
    <property type="entry name" value="Tetratricopeptide repeat domain"/>
    <property type="match status" value="2"/>
</dbReference>
<protein>
    <submittedName>
        <fullName evidence="8">BTAD domain-containing putative transcriptional regulator</fullName>
    </submittedName>
</protein>
<keyword evidence="2" id="KW-0805">Transcription regulation</keyword>
<evidence type="ECO:0000256" key="1">
    <source>
        <dbReference type="ARBA" id="ARBA00005820"/>
    </source>
</evidence>
<dbReference type="SUPFAM" id="SSF52540">
    <property type="entry name" value="P-loop containing nucleoside triphosphate hydrolases"/>
    <property type="match status" value="1"/>
</dbReference>
<dbReference type="PANTHER" id="PTHR35807:SF1">
    <property type="entry name" value="TRANSCRIPTIONAL REGULATOR REDD"/>
    <property type="match status" value="1"/>
</dbReference>
<keyword evidence="3 6" id="KW-0238">DNA-binding</keyword>
<comment type="similarity">
    <text evidence="1">Belongs to the AfsR/DnrI/RedD regulatory family.</text>
</comment>
<dbReference type="SMART" id="SM01043">
    <property type="entry name" value="BTAD"/>
    <property type="match status" value="1"/>
</dbReference>
<dbReference type="InterPro" id="IPR019734">
    <property type="entry name" value="TPR_rpt"/>
</dbReference>
<comment type="caution">
    <text evidence="8">The sequence shown here is derived from an EMBL/GenBank/DDBJ whole genome shotgun (WGS) entry which is preliminary data.</text>
</comment>
<dbReference type="PROSITE" id="PS51755">
    <property type="entry name" value="OMPR_PHOB"/>
    <property type="match status" value="1"/>
</dbReference>
<keyword evidence="5" id="KW-0802">TPR repeat</keyword>
<dbReference type="InterPro" id="IPR001867">
    <property type="entry name" value="OmpR/PhoB-type_DNA-bd"/>
</dbReference>
<feature type="DNA-binding region" description="OmpR/PhoB-type" evidence="6">
    <location>
        <begin position="1"/>
        <end position="102"/>
    </location>
</feature>
<dbReference type="PANTHER" id="PTHR35807">
    <property type="entry name" value="TRANSCRIPTIONAL REGULATOR REDD-RELATED"/>
    <property type="match status" value="1"/>
</dbReference>